<evidence type="ECO:0000313" key="2">
    <source>
        <dbReference type="EMBL" id="KAL0133471.1"/>
    </source>
</evidence>
<dbReference type="EMBL" id="JADYXP020000001">
    <property type="protein sequence ID" value="KAL0133471.1"/>
    <property type="molecule type" value="Genomic_DNA"/>
</dbReference>
<protein>
    <recommendedName>
        <fullName evidence="4">C2H2-type domain-containing protein</fullName>
    </recommendedName>
</protein>
<evidence type="ECO:0008006" key="4">
    <source>
        <dbReference type="Google" id="ProtNLM"/>
    </source>
</evidence>
<evidence type="ECO:0000256" key="1">
    <source>
        <dbReference type="SAM" id="MobiDB-lite"/>
    </source>
</evidence>
<organism evidence="2 3">
    <name type="scientific">Cardiocondyla obscurior</name>
    <dbReference type="NCBI Taxonomy" id="286306"/>
    <lineage>
        <taxon>Eukaryota</taxon>
        <taxon>Metazoa</taxon>
        <taxon>Ecdysozoa</taxon>
        <taxon>Arthropoda</taxon>
        <taxon>Hexapoda</taxon>
        <taxon>Insecta</taxon>
        <taxon>Pterygota</taxon>
        <taxon>Neoptera</taxon>
        <taxon>Endopterygota</taxon>
        <taxon>Hymenoptera</taxon>
        <taxon>Apocrita</taxon>
        <taxon>Aculeata</taxon>
        <taxon>Formicoidea</taxon>
        <taxon>Formicidae</taxon>
        <taxon>Myrmicinae</taxon>
        <taxon>Cardiocondyla</taxon>
    </lineage>
</organism>
<keyword evidence="3" id="KW-1185">Reference proteome</keyword>
<feature type="region of interest" description="Disordered" evidence="1">
    <location>
        <begin position="337"/>
        <end position="375"/>
    </location>
</feature>
<gene>
    <name evidence="2" type="ORF">PUN28_000899</name>
</gene>
<feature type="compositionally biased region" description="Basic and acidic residues" evidence="1">
    <location>
        <begin position="544"/>
        <end position="553"/>
    </location>
</feature>
<dbReference type="Proteomes" id="UP001430953">
    <property type="component" value="Unassembled WGS sequence"/>
</dbReference>
<proteinExistence type="predicted"/>
<feature type="compositionally biased region" description="Basic and acidic residues" evidence="1">
    <location>
        <begin position="352"/>
        <end position="361"/>
    </location>
</feature>
<name>A0AAW2H278_9HYME</name>
<evidence type="ECO:0000313" key="3">
    <source>
        <dbReference type="Proteomes" id="UP001430953"/>
    </source>
</evidence>
<reference evidence="2 3" key="1">
    <citation type="submission" date="2023-03" db="EMBL/GenBank/DDBJ databases">
        <title>High recombination rates correlate with genetic variation in Cardiocondyla obscurior ants.</title>
        <authorList>
            <person name="Errbii M."/>
        </authorList>
    </citation>
    <scope>NUCLEOTIDE SEQUENCE [LARGE SCALE GENOMIC DNA]</scope>
    <source>
        <strain evidence="2">Alpha-2009</strain>
        <tissue evidence="2">Whole body</tissue>
    </source>
</reference>
<dbReference type="AlphaFoldDB" id="A0AAW2H278"/>
<accession>A0AAW2H278</accession>
<comment type="caution">
    <text evidence="2">The sequence shown here is derived from an EMBL/GenBank/DDBJ whole genome shotgun (WGS) entry which is preliminary data.</text>
</comment>
<feature type="region of interest" description="Disordered" evidence="1">
    <location>
        <begin position="525"/>
        <end position="554"/>
    </location>
</feature>
<sequence length="630" mass="70993">MFNFQRTDRVCRFCKETFCCSRCCNRHVDKDHSDVNTDCPLCASEVLSIRQGNFARLNFEDEKLLCHVINKHLPLHCKLCGVLFESKEDFKSIAACKWFKLWHGLTSTFIYDHQEKKLKPHSISDSDCNWSRFCTPPEIYRKTSTPMFDSQKNSFETPCVPKFTLKTPQTNSPSITQVTSSISKTNNTRYFSFLLTSNDKITPFKTCRDEQLPRNNSGRNLIVTYEKENEIDDDAVQVSPPVNVNLTTFTGGILQNSPQSDIFEDVVKVRFSDEFKTATEASEFSGNLMEPCVQNNFYASEEEEEEEFHDARNEITQKAKTATENIKDRKNIITKNNKDVNDIKNMKSTNDSQEKDKRRSLTEPSEYFVSPQSAAKERDSKRLLMMVLVETVESNSGELSNDLMPLINSGLKKLQEQLISANRQSPPSDSKSGEVCRRSITTMNMHIASIESYSPKSAAAVTNHEQFASSSSSSSSSVRSESSNNSGFLSTVTDALKQAFKSVSGLSMPSTSIQATKVMRREVIEELTSSQGSSSIDSARPGKRNREVFEGSSKESPFALTLDAKSPLAKRQKGWYKMIKGRQPISRMRNNRVTTSPRGVSTERQVFRQGSLTVGDTILPLPTRAHQSTD</sequence>
<feature type="compositionally biased region" description="Polar residues" evidence="1">
    <location>
        <begin position="527"/>
        <end position="537"/>
    </location>
</feature>